<organism evidence="2 3">
    <name type="scientific">Heligmosomoides polygyrus</name>
    <name type="common">Parasitic roundworm</name>
    <dbReference type="NCBI Taxonomy" id="6339"/>
    <lineage>
        <taxon>Eukaryota</taxon>
        <taxon>Metazoa</taxon>
        <taxon>Ecdysozoa</taxon>
        <taxon>Nematoda</taxon>
        <taxon>Chromadorea</taxon>
        <taxon>Rhabditida</taxon>
        <taxon>Rhabditina</taxon>
        <taxon>Rhabditomorpha</taxon>
        <taxon>Strongyloidea</taxon>
        <taxon>Heligmosomidae</taxon>
        <taxon>Heligmosomoides</taxon>
    </lineage>
</organism>
<name>A0A183GRG5_HELPZ</name>
<evidence type="ECO:0000313" key="1">
    <source>
        <dbReference type="EMBL" id="VDP50249.1"/>
    </source>
</evidence>
<protein>
    <submittedName>
        <fullName evidence="3">Dimer_Tnp_hAT domain-containing protein</fullName>
    </submittedName>
</protein>
<dbReference type="OrthoDB" id="7976214at2759"/>
<proteinExistence type="predicted"/>
<accession>A0A183GRG5</accession>
<evidence type="ECO:0000313" key="2">
    <source>
        <dbReference type="Proteomes" id="UP000050761"/>
    </source>
</evidence>
<evidence type="ECO:0000313" key="3">
    <source>
        <dbReference type="WBParaSite" id="HPBE_0002528501-mRNA-1"/>
    </source>
</evidence>
<dbReference type="EMBL" id="UZAH01037656">
    <property type="protein sequence ID" value="VDP50249.1"/>
    <property type="molecule type" value="Genomic_DNA"/>
</dbReference>
<dbReference type="Proteomes" id="UP000050761">
    <property type="component" value="Unassembled WGS sequence"/>
</dbReference>
<sequence>MVTLILAMNTQGVIHTGIIDDGTCTGPKFCAFVEELVSKMRELRRILEETSYDLKFLSLYSCMLSPAENVFSKVKACVKRLLNNPTADRMLSSLIQEGIATVTQEDCANYVLHMTMNLATAAAGQPFSV</sequence>
<dbReference type="WBParaSite" id="HPBE_0002528501-mRNA-1">
    <property type="protein sequence ID" value="HPBE_0002528501-mRNA-1"/>
    <property type="gene ID" value="HPBE_0002528501"/>
</dbReference>
<dbReference type="Gene3D" id="3.30.420.10">
    <property type="entry name" value="Ribonuclease H-like superfamily/Ribonuclease H"/>
    <property type="match status" value="1"/>
</dbReference>
<accession>A0A3P8HVX6</accession>
<keyword evidence="2" id="KW-1185">Reference proteome</keyword>
<dbReference type="GO" id="GO:0003676">
    <property type="term" value="F:nucleic acid binding"/>
    <property type="evidence" value="ECO:0007669"/>
    <property type="project" value="InterPro"/>
</dbReference>
<dbReference type="AlphaFoldDB" id="A0A183GRG5"/>
<reference evidence="3" key="2">
    <citation type="submission" date="2019-09" db="UniProtKB">
        <authorList>
            <consortium name="WormBaseParasite"/>
        </authorList>
    </citation>
    <scope>IDENTIFICATION</scope>
</reference>
<dbReference type="InterPro" id="IPR036397">
    <property type="entry name" value="RNaseH_sf"/>
</dbReference>
<gene>
    <name evidence="1" type="ORF">HPBE_LOCUS25284</name>
</gene>
<reference evidence="1 2" key="1">
    <citation type="submission" date="2018-11" db="EMBL/GenBank/DDBJ databases">
        <authorList>
            <consortium name="Pathogen Informatics"/>
        </authorList>
    </citation>
    <scope>NUCLEOTIDE SEQUENCE [LARGE SCALE GENOMIC DNA]</scope>
</reference>